<gene>
    <name evidence="2" type="ORF">A3B51_02470</name>
</gene>
<evidence type="ECO:0000313" key="3">
    <source>
        <dbReference type="Proteomes" id="UP000176780"/>
    </source>
</evidence>
<dbReference type="PROSITE" id="PS50005">
    <property type="entry name" value="TPR"/>
    <property type="match status" value="1"/>
</dbReference>
<dbReference type="InterPro" id="IPR011990">
    <property type="entry name" value="TPR-like_helical_dom_sf"/>
</dbReference>
<evidence type="ECO:0000313" key="2">
    <source>
        <dbReference type="EMBL" id="OGE04551.1"/>
    </source>
</evidence>
<dbReference type="Proteomes" id="UP000176780">
    <property type="component" value="Unassembled WGS sequence"/>
</dbReference>
<dbReference type="SUPFAM" id="SSF48452">
    <property type="entry name" value="TPR-like"/>
    <property type="match status" value="1"/>
</dbReference>
<feature type="repeat" description="TPR" evidence="1">
    <location>
        <begin position="49"/>
        <end position="82"/>
    </location>
</feature>
<evidence type="ECO:0000256" key="1">
    <source>
        <dbReference type="PROSITE-ProRule" id="PRU00339"/>
    </source>
</evidence>
<dbReference type="Gene3D" id="1.25.40.10">
    <property type="entry name" value="Tetratricopeptide repeat domain"/>
    <property type="match status" value="1"/>
</dbReference>
<comment type="caution">
    <text evidence="2">The sequence shown here is derived from an EMBL/GenBank/DDBJ whole genome shotgun (WGS) entry which is preliminary data.</text>
</comment>
<reference evidence="2 3" key="1">
    <citation type="journal article" date="2016" name="Nat. Commun.">
        <title>Thousands of microbial genomes shed light on interconnected biogeochemical processes in an aquifer system.</title>
        <authorList>
            <person name="Anantharaman K."/>
            <person name="Brown C.T."/>
            <person name="Hug L.A."/>
            <person name="Sharon I."/>
            <person name="Castelle C.J."/>
            <person name="Probst A.J."/>
            <person name="Thomas B.C."/>
            <person name="Singh A."/>
            <person name="Wilkins M.J."/>
            <person name="Karaoz U."/>
            <person name="Brodie E.L."/>
            <person name="Williams K.H."/>
            <person name="Hubbard S.S."/>
            <person name="Banfield J.F."/>
        </authorList>
    </citation>
    <scope>NUCLEOTIDE SEQUENCE [LARGE SCALE GENOMIC DNA]</scope>
</reference>
<protein>
    <submittedName>
        <fullName evidence="2">Uncharacterized protein</fullName>
    </submittedName>
</protein>
<dbReference type="EMBL" id="MFBQ01000027">
    <property type="protein sequence ID" value="OGE04551.1"/>
    <property type="molecule type" value="Genomic_DNA"/>
</dbReference>
<proteinExistence type="predicted"/>
<keyword evidence="1" id="KW-0802">TPR repeat</keyword>
<name>A0A1F5HK83_9BACT</name>
<sequence length="230" mass="26153">MLDTDARRWKRETDLNILSQLAIEAALTSSWAQAANINNKILQIFKDNIEALNRLAFARTCMGEILKAQKTYKKVLELDPYNLIAKKNLEKIQKLENNQNGKVTPTQNLSSVFLYEPGKTKIINLLNLAPPVILASLNCGDKLQVYPKKHSISITMQDGSYLGALPDDFSHRLLAYIDGGNKYEVYVKFATTKSLTVFIREIERAPKFINQPSFQENRKYEHEKDTAAFA</sequence>
<dbReference type="STRING" id="1797727.A3B51_02470"/>
<accession>A0A1F5HK83</accession>
<organism evidence="2 3">
    <name type="scientific">Candidatus Curtissbacteria bacterium RIFCSPLOWO2_01_FULL_41_18</name>
    <dbReference type="NCBI Taxonomy" id="1797727"/>
    <lineage>
        <taxon>Bacteria</taxon>
        <taxon>Candidatus Curtissiibacteriota</taxon>
    </lineage>
</organism>
<dbReference type="InterPro" id="IPR019734">
    <property type="entry name" value="TPR_rpt"/>
</dbReference>
<dbReference type="AlphaFoldDB" id="A0A1F5HK83"/>